<dbReference type="SUPFAM" id="SSF53448">
    <property type="entry name" value="Nucleotide-diphospho-sugar transferases"/>
    <property type="match status" value="1"/>
</dbReference>
<dbReference type="EMBL" id="CZKB01000001">
    <property type="protein sequence ID" value="CUR55891.1"/>
    <property type="molecule type" value="Genomic_DNA"/>
</dbReference>
<organism evidence="2">
    <name type="scientific">metagenome</name>
    <dbReference type="NCBI Taxonomy" id="256318"/>
    <lineage>
        <taxon>unclassified sequences</taxon>
        <taxon>metagenomes</taxon>
    </lineage>
</organism>
<keyword evidence="2" id="KW-0808">Transferase</keyword>
<dbReference type="InterPro" id="IPR001173">
    <property type="entry name" value="Glyco_trans_2-like"/>
</dbReference>
<dbReference type="GO" id="GO:0016740">
    <property type="term" value="F:transferase activity"/>
    <property type="evidence" value="ECO:0007669"/>
    <property type="project" value="UniProtKB-KW"/>
</dbReference>
<dbReference type="InterPro" id="IPR050834">
    <property type="entry name" value="Glycosyltransf_2"/>
</dbReference>
<reference evidence="2" key="1">
    <citation type="submission" date="2015-08" db="EMBL/GenBank/DDBJ databases">
        <authorList>
            <person name="Babu N.S."/>
            <person name="Beckwith C.J."/>
            <person name="Beseler K.G."/>
            <person name="Brison A."/>
            <person name="Carone J.V."/>
            <person name="Caskin T.P."/>
            <person name="Diamond M."/>
            <person name="Durham M.E."/>
            <person name="Foxe J.M."/>
            <person name="Go M."/>
            <person name="Henderson B.A."/>
            <person name="Jones I.B."/>
            <person name="McGettigan J.A."/>
            <person name="Micheletti S.J."/>
            <person name="Nasrallah M.E."/>
            <person name="Ortiz D."/>
            <person name="Piller C.R."/>
            <person name="Privatt S.R."/>
            <person name="Schneider S.L."/>
            <person name="Sharp S."/>
            <person name="Smith T.C."/>
            <person name="Stanton J.D."/>
            <person name="Ullery H.E."/>
            <person name="Wilson R.J."/>
            <person name="Serrano M.G."/>
            <person name="Buck G."/>
            <person name="Lee V."/>
            <person name="Wang Y."/>
            <person name="Carvalho R."/>
            <person name="Voegtly L."/>
            <person name="Shi R."/>
            <person name="Duckworth R."/>
            <person name="Johnson A."/>
            <person name="Loviza R."/>
            <person name="Walstead R."/>
            <person name="Shah Z."/>
            <person name="Kiflezghi M."/>
            <person name="Wade K."/>
            <person name="Ball S.L."/>
            <person name="Bradley K.W."/>
            <person name="Asai D.J."/>
            <person name="Bowman C.A."/>
            <person name="Russell D.A."/>
            <person name="Pope W.H."/>
            <person name="Jacobs-Sera D."/>
            <person name="Hendrix R.W."/>
            <person name="Hatfull G.F."/>
        </authorList>
    </citation>
    <scope>NUCLEOTIDE SEQUENCE</scope>
</reference>
<dbReference type="PANTHER" id="PTHR43685">
    <property type="entry name" value="GLYCOSYLTRANSFERASE"/>
    <property type="match status" value="1"/>
</dbReference>
<gene>
    <name evidence="2" type="ORF">NOCA110016</name>
</gene>
<evidence type="ECO:0000313" key="2">
    <source>
        <dbReference type="EMBL" id="CUR55891.1"/>
    </source>
</evidence>
<accession>A0A2P2C1L9</accession>
<dbReference type="Pfam" id="PF00535">
    <property type="entry name" value="Glycos_transf_2"/>
    <property type="match status" value="1"/>
</dbReference>
<evidence type="ECO:0000259" key="1">
    <source>
        <dbReference type="Pfam" id="PF00535"/>
    </source>
</evidence>
<dbReference type="AlphaFoldDB" id="A0A2P2C1L9"/>
<dbReference type="InterPro" id="IPR029044">
    <property type="entry name" value="Nucleotide-diphossugar_trans"/>
</dbReference>
<feature type="domain" description="Glycosyltransferase 2-like" evidence="1">
    <location>
        <begin position="11"/>
        <end position="136"/>
    </location>
</feature>
<dbReference type="CDD" id="cd00761">
    <property type="entry name" value="Glyco_tranf_GTA_type"/>
    <property type="match status" value="1"/>
</dbReference>
<protein>
    <submittedName>
        <fullName evidence="2">Glycosyltransferase, group 2 family protein</fullName>
    </submittedName>
</protein>
<dbReference type="PANTHER" id="PTHR43685:SF2">
    <property type="entry name" value="GLYCOSYLTRANSFERASE 2-LIKE DOMAIN-CONTAINING PROTEIN"/>
    <property type="match status" value="1"/>
</dbReference>
<dbReference type="Gene3D" id="3.90.550.10">
    <property type="entry name" value="Spore Coat Polysaccharide Biosynthesis Protein SpsA, Chain A"/>
    <property type="match status" value="1"/>
</dbReference>
<name>A0A2P2C1L9_9ZZZZ</name>
<proteinExistence type="predicted"/>
<sequence length="300" mass="33715">MTGPTTGPLEVFIPFWGDPALLYATVDSVKAQTDPEWTIIVVDDCYPDPSVAEHFAAEDDPRIRYIRNEVNVGITDNYQRCREMASGELMMFLGCDDLMHPTFVETAKAAHAEFPAASTIQVGVQVIDERGEAIDPLTDKVKRAIRPRVDRRTELSGERLAASLLRGAWHYWPALVFRTEAINRYPFRDGLPIIQDLALLIDMTAAGESLVLDPTVCFSYRRHTQSASATSLLHGNRFSDERRYYATAAAQMSHHGWRRAARTARLRWTSRLHAVTLLPTALTQRDGGAVRSLVRHALQR</sequence>